<dbReference type="Proteomes" id="UP000054538">
    <property type="component" value="Unassembled WGS sequence"/>
</dbReference>
<evidence type="ECO:0000313" key="3">
    <source>
        <dbReference type="Proteomes" id="UP000054538"/>
    </source>
</evidence>
<evidence type="ECO:0000256" key="1">
    <source>
        <dbReference type="SAM" id="MobiDB-lite"/>
    </source>
</evidence>
<organism evidence="2 3">
    <name type="scientific">Paxillus rubicundulus Ve08.2h10</name>
    <dbReference type="NCBI Taxonomy" id="930991"/>
    <lineage>
        <taxon>Eukaryota</taxon>
        <taxon>Fungi</taxon>
        <taxon>Dikarya</taxon>
        <taxon>Basidiomycota</taxon>
        <taxon>Agaricomycotina</taxon>
        <taxon>Agaricomycetes</taxon>
        <taxon>Agaricomycetidae</taxon>
        <taxon>Boletales</taxon>
        <taxon>Paxilineae</taxon>
        <taxon>Paxillaceae</taxon>
        <taxon>Paxillus</taxon>
    </lineage>
</organism>
<dbReference type="EMBL" id="KN824979">
    <property type="protein sequence ID" value="KIK96573.1"/>
    <property type="molecule type" value="Genomic_DNA"/>
</dbReference>
<reference evidence="2 3" key="1">
    <citation type="submission" date="2014-04" db="EMBL/GenBank/DDBJ databases">
        <authorList>
            <consortium name="DOE Joint Genome Institute"/>
            <person name="Kuo A."/>
            <person name="Kohler A."/>
            <person name="Jargeat P."/>
            <person name="Nagy L.G."/>
            <person name="Floudas D."/>
            <person name="Copeland A."/>
            <person name="Barry K.W."/>
            <person name="Cichocki N."/>
            <person name="Veneault-Fourrey C."/>
            <person name="LaButti K."/>
            <person name="Lindquist E.A."/>
            <person name="Lipzen A."/>
            <person name="Lundell T."/>
            <person name="Morin E."/>
            <person name="Murat C."/>
            <person name="Sun H."/>
            <person name="Tunlid A."/>
            <person name="Henrissat B."/>
            <person name="Grigoriev I.V."/>
            <person name="Hibbett D.S."/>
            <person name="Martin F."/>
            <person name="Nordberg H.P."/>
            <person name="Cantor M.N."/>
            <person name="Hua S.X."/>
        </authorList>
    </citation>
    <scope>NUCLEOTIDE SEQUENCE [LARGE SCALE GENOMIC DNA]</scope>
    <source>
        <strain evidence="2 3">Ve08.2h10</strain>
    </source>
</reference>
<dbReference type="AlphaFoldDB" id="A0A0D0DSP7"/>
<feature type="compositionally biased region" description="Polar residues" evidence="1">
    <location>
        <begin position="38"/>
        <end position="59"/>
    </location>
</feature>
<evidence type="ECO:0000313" key="2">
    <source>
        <dbReference type="EMBL" id="KIK96573.1"/>
    </source>
</evidence>
<feature type="region of interest" description="Disordered" evidence="1">
    <location>
        <begin position="28"/>
        <end position="64"/>
    </location>
</feature>
<protein>
    <submittedName>
        <fullName evidence="2">Uncharacterized protein</fullName>
    </submittedName>
</protein>
<dbReference type="InParanoid" id="A0A0D0DSP7"/>
<proteinExistence type="predicted"/>
<reference evidence="3" key="2">
    <citation type="submission" date="2015-01" db="EMBL/GenBank/DDBJ databases">
        <title>Evolutionary Origins and Diversification of the Mycorrhizal Mutualists.</title>
        <authorList>
            <consortium name="DOE Joint Genome Institute"/>
            <consortium name="Mycorrhizal Genomics Consortium"/>
            <person name="Kohler A."/>
            <person name="Kuo A."/>
            <person name="Nagy L.G."/>
            <person name="Floudas D."/>
            <person name="Copeland A."/>
            <person name="Barry K.W."/>
            <person name="Cichocki N."/>
            <person name="Veneault-Fourrey C."/>
            <person name="LaButti K."/>
            <person name="Lindquist E.A."/>
            <person name="Lipzen A."/>
            <person name="Lundell T."/>
            <person name="Morin E."/>
            <person name="Murat C."/>
            <person name="Riley R."/>
            <person name="Ohm R."/>
            <person name="Sun H."/>
            <person name="Tunlid A."/>
            <person name="Henrissat B."/>
            <person name="Grigoriev I.V."/>
            <person name="Hibbett D.S."/>
            <person name="Martin F."/>
        </authorList>
    </citation>
    <scope>NUCLEOTIDE SEQUENCE [LARGE SCALE GENOMIC DNA]</scope>
    <source>
        <strain evidence="3">Ve08.2h10</strain>
    </source>
</reference>
<keyword evidence="3" id="KW-1185">Reference proteome</keyword>
<name>A0A0D0DSP7_9AGAM</name>
<dbReference type="OrthoDB" id="2691041at2759"/>
<sequence length="297" mass="32693">MRGRLWRFPSKSFLPFLQRLSPNSVPINEDDFIKDHSPTMTQSSRSSGNSTLPDTSLATTIDLDDSPPRSFAAKLGELRSVPKHVDLRVPATAEWVFSPDLPCGDIVTVLEIGPARLHRAEQCRGVNISWLSCVSFSNFLLNWSTQQSFLSLGGKLRSPGKAGKGKDLRIGGLASLLLNTRPTHIVVEKASSLSATLEPSPPLHNAKQTSSNLRRSLRGTIDISWSPSAASHFPSFARHPNCCFQLAPISIPFSSYSPTWSCAKITRATANGKRRERMTQESMKALKKRLDSIDIDL</sequence>
<gene>
    <name evidence="2" type="ORF">PAXRUDRAFT_25019</name>
</gene>
<dbReference type="HOGENOM" id="CLU_937206_0_0_1"/>
<accession>A0A0D0DSP7</accession>